<dbReference type="Proteomes" id="UP000284333">
    <property type="component" value="Unassembled WGS sequence"/>
</dbReference>
<comment type="caution">
    <text evidence="2">The sequence shown here is derived from an EMBL/GenBank/DDBJ whole genome shotgun (WGS) entry which is preliminary data.</text>
</comment>
<name>A0A3S3E0E4_9NOCA</name>
<dbReference type="EMBL" id="RKLN01000004">
    <property type="protein sequence ID" value="RVW02430.1"/>
    <property type="molecule type" value="Genomic_DNA"/>
</dbReference>
<evidence type="ECO:0000313" key="2">
    <source>
        <dbReference type="EMBL" id="RVW02430.1"/>
    </source>
</evidence>
<keyword evidence="3" id="KW-1185">Reference proteome</keyword>
<dbReference type="OrthoDB" id="268197at2"/>
<dbReference type="RefSeq" id="WP_127947568.1">
    <property type="nucleotide sequence ID" value="NZ_RKLN01000004.1"/>
</dbReference>
<sequence length="254" mass="27815">MTDFKRWCKPETVVPIKGHTAGILISKNDDAGVDAVAATLAAKYAKPDALARIAEKLGKPKVSDFLRNKFPATPRGRSGDMGEILATSYVEEDCGYVVGPSRLIHRDHHEWAMRGDDALGAKFDSASKVQLLKTEAKSRIRTTEAVVKEARDGLEREGGLPSPHSLAQFAERLLDTSDVLLGEAVLELQLSGGVRPDAMSHLMFLFTTNDPSQHVNDDLAAYTGPIKQLTRTLRVNAHQEFIHRAYEKALADDA</sequence>
<evidence type="ECO:0000313" key="3">
    <source>
        <dbReference type="Proteomes" id="UP000284333"/>
    </source>
</evidence>
<dbReference type="InterPro" id="IPR014976">
    <property type="entry name" value="AbpA_HamA_C"/>
</dbReference>
<dbReference type="AlphaFoldDB" id="A0A3S3E0E4"/>
<gene>
    <name evidence="2" type="ORF">EF834_12690</name>
</gene>
<protein>
    <submittedName>
        <fullName evidence="2">DUF1837 domain-containing protein</fullName>
    </submittedName>
</protein>
<dbReference type="Pfam" id="PF08878">
    <property type="entry name" value="HamA"/>
    <property type="match status" value="1"/>
</dbReference>
<accession>A0A3S3E0E4</accession>
<organism evidence="2 3">
    <name type="scientific">Rhodococcus spongiicola</name>
    <dbReference type="NCBI Taxonomy" id="2487352"/>
    <lineage>
        <taxon>Bacteria</taxon>
        <taxon>Bacillati</taxon>
        <taxon>Actinomycetota</taxon>
        <taxon>Actinomycetes</taxon>
        <taxon>Mycobacteriales</taxon>
        <taxon>Nocardiaceae</taxon>
        <taxon>Rhodococcus</taxon>
    </lineage>
</organism>
<evidence type="ECO:0000259" key="1">
    <source>
        <dbReference type="Pfam" id="PF08878"/>
    </source>
</evidence>
<reference evidence="2 3" key="1">
    <citation type="submission" date="2018-11" db="EMBL/GenBank/DDBJ databases">
        <title>Rhodococcus spongicola sp. nov. and Rhodococcus xishaensis sp. nov. from marine sponges.</title>
        <authorList>
            <person name="Li L."/>
            <person name="Lin H.W."/>
        </authorList>
    </citation>
    <scope>NUCLEOTIDE SEQUENCE [LARGE SCALE GENOMIC DNA]</scope>
    <source>
        <strain evidence="2 3">LHW50502</strain>
    </source>
</reference>
<feature type="domain" description="Anti-bacteriophage protein A/HamA C-terminal" evidence="1">
    <location>
        <begin position="5"/>
        <end position="249"/>
    </location>
</feature>
<proteinExistence type="predicted"/>